<dbReference type="Proteomes" id="UP000662888">
    <property type="component" value="Chromosome"/>
</dbReference>
<organism evidence="2 3">
    <name type="scientific">Massilia antarctica</name>
    <dbReference type="NCBI Taxonomy" id="2765360"/>
    <lineage>
        <taxon>Bacteria</taxon>
        <taxon>Pseudomonadati</taxon>
        <taxon>Pseudomonadota</taxon>
        <taxon>Betaproteobacteria</taxon>
        <taxon>Burkholderiales</taxon>
        <taxon>Oxalobacteraceae</taxon>
        <taxon>Telluria group</taxon>
        <taxon>Massilia</taxon>
    </lineage>
</organism>
<feature type="signal peptide" evidence="1">
    <location>
        <begin position="1"/>
        <end position="23"/>
    </location>
</feature>
<evidence type="ECO:0000313" key="3">
    <source>
        <dbReference type="Proteomes" id="UP000662888"/>
    </source>
</evidence>
<keyword evidence="3" id="KW-1185">Reference proteome</keyword>
<reference evidence="2 3" key="1">
    <citation type="submission" date="2020-11" db="EMBL/GenBank/DDBJ databases">
        <authorList>
            <person name="Sun Q."/>
        </authorList>
    </citation>
    <scope>NUCLEOTIDE SEQUENCE [LARGE SCALE GENOMIC DNA]</scope>
    <source>
        <strain evidence="2 3">P8398</strain>
    </source>
</reference>
<feature type="chain" id="PRO_5047433964" evidence="1">
    <location>
        <begin position="24"/>
        <end position="264"/>
    </location>
</feature>
<keyword evidence="1" id="KW-0732">Signal</keyword>
<dbReference type="Pfam" id="PF09916">
    <property type="entry name" value="DUF2145"/>
    <property type="match status" value="1"/>
</dbReference>
<dbReference type="InterPro" id="IPR014547">
    <property type="entry name" value="UCP028477"/>
</dbReference>
<accession>A0AA49A8A2</accession>
<evidence type="ECO:0000313" key="2">
    <source>
        <dbReference type="EMBL" id="QPI49921.1"/>
    </source>
</evidence>
<sequence>MIRLGQRLLLLLMLAMPLQAAHAGTACEEVAQDAGAFVKAVKLAENTSAALDASGAEVALIARVGQDLSKYDLRYSHMAYAWRDHPKGRWTVVHLLNQCGTATSKLFDQGLANFFLDDLFAYESQIVIPSAQSQKRVVAMLSSEAPARLHGEHYNMLAFPFSTKYQNSNQWVLETYAASASESAIDDRGAAQSWLKQAGYKPNTIWVPSVKRLGARVFRANVAFDDHPLGRRIAGQIDIVTVESVVRFVKLRDPATTESVVGIQ</sequence>
<protein>
    <submittedName>
        <fullName evidence="2">DUF2145 domain-containing protein</fullName>
    </submittedName>
</protein>
<dbReference type="EMBL" id="CP065053">
    <property type="protein sequence ID" value="QPI49921.1"/>
    <property type="molecule type" value="Genomic_DNA"/>
</dbReference>
<proteinExistence type="predicted"/>
<dbReference type="RefSeq" id="WP_206089534.1">
    <property type="nucleotide sequence ID" value="NZ_CP065053.1"/>
</dbReference>
<name>A0AA49A8A2_9BURK</name>
<evidence type="ECO:0000256" key="1">
    <source>
        <dbReference type="SAM" id="SignalP"/>
    </source>
</evidence>
<dbReference type="PROSITE" id="PS51257">
    <property type="entry name" value="PROKAR_LIPOPROTEIN"/>
    <property type="match status" value="1"/>
</dbReference>
<dbReference type="PIRSF" id="PIRSF028477">
    <property type="entry name" value="UCP028477"/>
    <property type="match status" value="1"/>
</dbReference>
<gene>
    <name evidence="2" type="ORF">IV454_31735</name>
</gene>